<gene>
    <name evidence="7" type="ORF">BCR39DRAFT_587325</name>
</gene>
<feature type="region of interest" description="Disordered" evidence="6">
    <location>
        <begin position="508"/>
        <end position="563"/>
    </location>
</feature>
<keyword evidence="3" id="KW-0963">Cytoplasm</keyword>
<feature type="compositionally biased region" description="Basic and acidic residues" evidence="6">
    <location>
        <begin position="626"/>
        <end position="645"/>
    </location>
</feature>
<dbReference type="EMBL" id="MCFC01000013">
    <property type="protein sequence ID" value="ORY31806.1"/>
    <property type="molecule type" value="Genomic_DNA"/>
</dbReference>
<accession>A0A1Y2BAT2</accession>
<feature type="compositionally biased region" description="Basic and acidic residues" evidence="6">
    <location>
        <begin position="595"/>
        <end position="612"/>
    </location>
</feature>
<feature type="compositionally biased region" description="Polar residues" evidence="6">
    <location>
        <begin position="322"/>
        <end position="332"/>
    </location>
</feature>
<feature type="compositionally biased region" description="Acidic residues" evidence="6">
    <location>
        <begin position="528"/>
        <end position="537"/>
    </location>
</feature>
<dbReference type="PANTHER" id="PTHR12425:SF5">
    <property type="entry name" value="SYNEMBRYN"/>
    <property type="match status" value="1"/>
</dbReference>
<evidence type="ECO:0000313" key="7">
    <source>
        <dbReference type="EMBL" id="ORY31806.1"/>
    </source>
</evidence>
<dbReference type="STRING" id="71784.A0A1Y2BAT2"/>
<dbReference type="GO" id="GO:0007186">
    <property type="term" value="P:G protein-coupled receptor signaling pathway"/>
    <property type="evidence" value="ECO:0007669"/>
    <property type="project" value="TreeGrafter"/>
</dbReference>
<evidence type="ECO:0000256" key="2">
    <source>
        <dbReference type="ARBA" id="ARBA00009049"/>
    </source>
</evidence>
<dbReference type="GO" id="GO:0005938">
    <property type="term" value="C:cell cortex"/>
    <property type="evidence" value="ECO:0007669"/>
    <property type="project" value="UniProtKB-SubCell"/>
</dbReference>
<feature type="compositionally biased region" description="Pro residues" evidence="6">
    <location>
        <begin position="343"/>
        <end position="354"/>
    </location>
</feature>
<feature type="compositionally biased region" description="Acidic residues" evidence="6">
    <location>
        <begin position="613"/>
        <end position="625"/>
    </location>
</feature>
<proteinExistence type="inferred from homology"/>
<evidence type="ECO:0000313" key="8">
    <source>
        <dbReference type="Proteomes" id="UP000193986"/>
    </source>
</evidence>
<keyword evidence="8" id="KW-1185">Reference proteome</keyword>
<dbReference type="InParanoid" id="A0A1Y2BAT2"/>
<feature type="region of interest" description="Disordered" evidence="6">
    <location>
        <begin position="580"/>
        <end position="652"/>
    </location>
</feature>
<dbReference type="Pfam" id="PF10165">
    <property type="entry name" value="Ric8"/>
    <property type="match status" value="1"/>
</dbReference>
<evidence type="ECO:0000256" key="1">
    <source>
        <dbReference type="ARBA" id="ARBA00004544"/>
    </source>
</evidence>
<protein>
    <submittedName>
        <fullName evidence="7">Guanine nucleotide exchange factor synembryn-domain-containing protein</fullName>
    </submittedName>
</protein>
<dbReference type="InterPro" id="IPR019318">
    <property type="entry name" value="Gua_nucleotide_exch_fac_Ric8"/>
</dbReference>
<dbReference type="GO" id="GO:0005085">
    <property type="term" value="F:guanyl-nucleotide exchange factor activity"/>
    <property type="evidence" value="ECO:0007669"/>
    <property type="project" value="UniProtKB-KW"/>
</dbReference>
<dbReference type="SUPFAM" id="SSF48371">
    <property type="entry name" value="ARM repeat"/>
    <property type="match status" value="1"/>
</dbReference>
<comment type="similarity">
    <text evidence="2">Belongs to the synembryn family.</text>
</comment>
<organism evidence="7 8">
    <name type="scientific">Naematelia encephala</name>
    <dbReference type="NCBI Taxonomy" id="71784"/>
    <lineage>
        <taxon>Eukaryota</taxon>
        <taxon>Fungi</taxon>
        <taxon>Dikarya</taxon>
        <taxon>Basidiomycota</taxon>
        <taxon>Agaricomycotina</taxon>
        <taxon>Tremellomycetes</taxon>
        <taxon>Tremellales</taxon>
        <taxon>Naemateliaceae</taxon>
        <taxon>Naematelia</taxon>
    </lineage>
</organism>
<reference evidence="7 8" key="1">
    <citation type="submission" date="2016-07" db="EMBL/GenBank/DDBJ databases">
        <title>Pervasive Adenine N6-methylation of Active Genes in Fungi.</title>
        <authorList>
            <consortium name="DOE Joint Genome Institute"/>
            <person name="Mondo S.J."/>
            <person name="Dannebaum R.O."/>
            <person name="Kuo R.C."/>
            <person name="Labutti K."/>
            <person name="Haridas S."/>
            <person name="Kuo A."/>
            <person name="Salamov A."/>
            <person name="Ahrendt S.R."/>
            <person name="Lipzen A."/>
            <person name="Sullivan W."/>
            <person name="Andreopoulos W.B."/>
            <person name="Clum A."/>
            <person name="Lindquist E."/>
            <person name="Daum C."/>
            <person name="Ramamoorthy G.K."/>
            <person name="Gryganskyi A."/>
            <person name="Culley D."/>
            <person name="Magnuson J.K."/>
            <person name="James T.Y."/>
            <person name="O'Malley M.A."/>
            <person name="Stajich J.E."/>
            <person name="Spatafora J.W."/>
            <person name="Visel A."/>
            <person name="Grigoriev I.V."/>
        </authorList>
    </citation>
    <scope>NUCLEOTIDE SEQUENCE [LARGE SCALE GENOMIC DNA]</scope>
    <source>
        <strain evidence="7 8">68-887.2</strain>
    </source>
</reference>
<keyword evidence="5" id="KW-0143">Chaperone</keyword>
<feature type="region of interest" description="Disordered" evidence="6">
    <location>
        <begin position="317"/>
        <end position="361"/>
    </location>
</feature>
<dbReference type="GO" id="GO:0001965">
    <property type="term" value="F:G-protein alpha-subunit binding"/>
    <property type="evidence" value="ECO:0007669"/>
    <property type="project" value="TreeGrafter"/>
</dbReference>
<dbReference type="InterPro" id="IPR016024">
    <property type="entry name" value="ARM-type_fold"/>
</dbReference>
<dbReference type="InterPro" id="IPR008376">
    <property type="entry name" value="Chaperone_Ric-8_A/B"/>
</dbReference>
<dbReference type="PRINTS" id="PR01802">
    <property type="entry name" value="SYNEMBRYN"/>
</dbReference>
<comment type="caution">
    <text evidence="7">The sequence shown here is derived from an EMBL/GenBank/DDBJ whole genome shotgun (WGS) entry which is preliminary data.</text>
</comment>
<name>A0A1Y2BAT2_9TREE</name>
<dbReference type="PANTHER" id="PTHR12425">
    <property type="entry name" value="SYNEMBRYN"/>
    <property type="match status" value="1"/>
</dbReference>
<evidence type="ECO:0000256" key="4">
    <source>
        <dbReference type="ARBA" id="ARBA00022658"/>
    </source>
</evidence>
<dbReference type="OrthoDB" id="5585685at2759"/>
<dbReference type="Proteomes" id="UP000193986">
    <property type="component" value="Unassembled WGS sequence"/>
</dbReference>
<evidence type="ECO:0000256" key="5">
    <source>
        <dbReference type="ARBA" id="ARBA00023186"/>
    </source>
</evidence>
<sequence length="652" mass="72236">MQSSPLVTSRYTSISDRRKEVDVVRRELKAIIDAQPTQIRPEDREGYIKALIDDLKDDEASTWLSWPDDIYLLALTALKSLSRNPVGSTGLAGSKSLETLIHHTGLSSPAPSPSSSVAPSIPESAPALEALRVLANVLVLHSEGRENLAALDGGRLIARSLANSNEEVGTALLFLLGRVGFLVTVQRSDVVRDMVDKDGLVGSLVYFMLAIPLVPANYDTLSEVLKLVGNVLRFYPYPASGEPDPWDDKLDPLLWPLLYLLHSLPQVNPTPPLSHVLHALLLVPFSSSLLSTWRSIPEPPSPTPSSSSVRALLNKVKLSSPPRKSTSISDTPGGSFIRNKSPSPSPPSIPPSPPVLRKRPITLPGRKTFPAALPARVLRVFEGFVDTYYPFPRGWDEEVKGLKVDEILPPILLLLVRIAQGCMEFRTWLRDNLLPKNLDRSKEAGPLESRRGVLGDLLRLMQCATHPSSRDTAGELLWAICDSNPSTLNKEIGYGNAAGLLFRKGISGPPQATIEELSPDPDPHPDSDREEEEEDQEQDRNPITALKASREGDDLQNMSDAEKEKEAERLFVLFDRMDKNPIISAKTGQGSNAKSVKEAIRDEMERKAGNKEDEQEEEEEEEEQEEMRRKEEEDEQEALRDLEAYRRRKSGK</sequence>
<keyword evidence="4" id="KW-0344">Guanine-nucleotide releasing factor</keyword>
<evidence type="ECO:0000256" key="3">
    <source>
        <dbReference type="ARBA" id="ARBA00022490"/>
    </source>
</evidence>
<comment type="subcellular location">
    <subcellularLocation>
        <location evidence="1">Cytoplasm</location>
        <location evidence="1">Cell cortex</location>
    </subcellularLocation>
</comment>
<dbReference type="AlphaFoldDB" id="A0A1Y2BAT2"/>
<evidence type="ECO:0000256" key="6">
    <source>
        <dbReference type="SAM" id="MobiDB-lite"/>
    </source>
</evidence>